<reference evidence="1 2" key="1">
    <citation type="journal article" date="2022" name="Allergy">
        <title>Genome assembly and annotation of Periplaneta americana reveal a comprehensive cockroach allergen profile.</title>
        <authorList>
            <person name="Wang L."/>
            <person name="Xiong Q."/>
            <person name="Saelim N."/>
            <person name="Wang L."/>
            <person name="Nong W."/>
            <person name="Wan A.T."/>
            <person name="Shi M."/>
            <person name="Liu X."/>
            <person name="Cao Q."/>
            <person name="Hui J.H.L."/>
            <person name="Sookrung N."/>
            <person name="Leung T.F."/>
            <person name="Tungtrongchitr A."/>
            <person name="Tsui S.K.W."/>
        </authorList>
    </citation>
    <scope>NUCLEOTIDE SEQUENCE [LARGE SCALE GENOMIC DNA]</scope>
    <source>
        <strain evidence="1">PWHHKU_190912</strain>
    </source>
</reference>
<dbReference type="EMBL" id="JAJSOF020000017">
    <property type="protein sequence ID" value="KAJ4440622.1"/>
    <property type="molecule type" value="Genomic_DNA"/>
</dbReference>
<evidence type="ECO:0008006" key="3">
    <source>
        <dbReference type="Google" id="ProtNLM"/>
    </source>
</evidence>
<dbReference type="InterPro" id="IPR036397">
    <property type="entry name" value="RNaseH_sf"/>
</dbReference>
<evidence type="ECO:0000313" key="1">
    <source>
        <dbReference type="EMBL" id="KAJ4440622.1"/>
    </source>
</evidence>
<name>A0ABQ8T2D9_PERAM</name>
<dbReference type="Proteomes" id="UP001148838">
    <property type="component" value="Unassembled WGS sequence"/>
</dbReference>
<organism evidence="1 2">
    <name type="scientific">Periplaneta americana</name>
    <name type="common">American cockroach</name>
    <name type="synonym">Blatta americana</name>
    <dbReference type="NCBI Taxonomy" id="6978"/>
    <lineage>
        <taxon>Eukaryota</taxon>
        <taxon>Metazoa</taxon>
        <taxon>Ecdysozoa</taxon>
        <taxon>Arthropoda</taxon>
        <taxon>Hexapoda</taxon>
        <taxon>Insecta</taxon>
        <taxon>Pterygota</taxon>
        <taxon>Neoptera</taxon>
        <taxon>Polyneoptera</taxon>
        <taxon>Dictyoptera</taxon>
        <taxon>Blattodea</taxon>
        <taxon>Blattoidea</taxon>
        <taxon>Blattidae</taxon>
        <taxon>Blattinae</taxon>
        <taxon>Periplaneta</taxon>
    </lineage>
</organism>
<keyword evidence="2" id="KW-1185">Reference proteome</keyword>
<dbReference type="PANTHER" id="PTHR47331:SF2">
    <property type="match status" value="1"/>
</dbReference>
<dbReference type="InterPro" id="IPR012337">
    <property type="entry name" value="RNaseH-like_sf"/>
</dbReference>
<sequence>MVLQCLASRRNGTGSNPQNLVKQHLGLVENLNTNTKSFQNYGYQCKWRIVFDTSTNGYGSQLLNDILEIDPNLLPETLAVVLRFRLLQHALLALCRSGISAIVIEKKNRLQFTDTSFNEKHPLILNGNHHFSFLLIRHTHAKLHHQGLRTVLSDIRERFWFIRARQAIKKILRFSLPYKLANNRYGQAPEAPLPADRVQCSSPFSVTGLDFAGPLYTKQDPTIQKVYVLLLTCAITRAIHLEHTSDMSVDKFLLAFQRFVNRRGIPHMVYSDNATTFHAANKEFRELSTIFLADKTFQYFALNRVHWKFIAPRAAL</sequence>
<gene>
    <name evidence="1" type="ORF">ANN_08768</name>
</gene>
<proteinExistence type="predicted"/>
<dbReference type="SUPFAM" id="SSF53098">
    <property type="entry name" value="Ribonuclease H-like"/>
    <property type="match status" value="1"/>
</dbReference>
<accession>A0ABQ8T2D9</accession>
<dbReference type="PANTHER" id="PTHR47331">
    <property type="entry name" value="PHD-TYPE DOMAIN-CONTAINING PROTEIN"/>
    <property type="match status" value="1"/>
</dbReference>
<protein>
    <recommendedName>
        <fullName evidence="3">Integrase catalytic domain-containing protein</fullName>
    </recommendedName>
</protein>
<comment type="caution">
    <text evidence="1">The sequence shown here is derived from an EMBL/GenBank/DDBJ whole genome shotgun (WGS) entry which is preliminary data.</text>
</comment>
<evidence type="ECO:0000313" key="2">
    <source>
        <dbReference type="Proteomes" id="UP001148838"/>
    </source>
</evidence>
<dbReference type="Gene3D" id="3.30.420.10">
    <property type="entry name" value="Ribonuclease H-like superfamily/Ribonuclease H"/>
    <property type="match status" value="1"/>
</dbReference>